<feature type="transmembrane region" description="Helical" evidence="5">
    <location>
        <begin position="164"/>
        <end position="187"/>
    </location>
</feature>
<feature type="transmembrane region" description="Helical" evidence="5">
    <location>
        <begin position="116"/>
        <end position="133"/>
    </location>
</feature>
<dbReference type="Proteomes" id="UP001549921">
    <property type="component" value="Unassembled WGS sequence"/>
</dbReference>
<keyword evidence="2 5" id="KW-0812">Transmembrane</keyword>
<feature type="transmembrane region" description="Helical" evidence="5">
    <location>
        <begin position="457"/>
        <end position="477"/>
    </location>
</feature>
<dbReference type="AlphaFoldDB" id="A0ABD0SY72"/>
<proteinExistence type="predicted"/>
<feature type="transmembrane region" description="Helical" evidence="5">
    <location>
        <begin position="343"/>
        <end position="360"/>
    </location>
</feature>
<feature type="transmembrane region" description="Helical" evidence="5">
    <location>
        <begin position="21"/>
        <end position="39"/>
    </location>
</feature>
<dbReference type="InterPro" id="IPR005828">
    <property type="entry name" value="MFS_sugar_transport-like"/>
</dbReference>
<comment type="subcellular location">
    <subcellularLocation>
        <location evidence="1">Membrane</location>
        <topology evidence="1">Multi-pass membrane protein</topology>
    </subcellularLocation>
</comment>
<dbReference type="Pfam" id="PF00083">
    <property type="entry name" value="Sugar_tr"/>
    <property type="match status" value="1"/>
</dbReference>
<evidence type="ECO:0000313" key="6">
    <source>
        <dbReference type="EMBL" id="KAL0830645.1"/>
    </source>
</evidence>
<feature type="transmembrane region" description="Helical" evidence="5">
    <location>
        <begin position="227"/>
        <end position="246"/>
    </location>
</feature>
<evidence type="ECO:0000313" key="7">
    <source>
        <dbReference type="Proteomes" id="UP001549921"/>
    </source>
</evidence>
<organism evidence="6 7">
    <name type="scientific">Loxostege sticticalis</name>
    <name type="common">Beet webworm moth</name>
    <dbReference type="NCBI Taxonomy" id="481309"/>
    <lineage>
        <taxon>Eukaryota</taxon>
        <taxon>Metazoa</taxon>
        <taxon>Ecdysozoa</taxon>
        <taxon>Arthropoda</taxon>
        <taxon>Hexapoda</taxon>
        <taxon>Insecta</taxon>
        <taxon>Pterygota</taxon>
        <taxon>Neoptera</taxon>
        <taxon>Endopterygota</taxon>
        <taxon>Lepidoptera</taxon>
        <taxon>Glossata</taxon>
        <taxon>Ditrysia</taxon>
        <taxon>Pyraloidea</taxon>
        <taxon>Crambidae</taxon>
        <taxon>Pyraustinae</taxon>
        <taxon>Loxostege</taxon>
    </lineage>
</organism>
<keyword evidence="3 5" id="KW-1133">Transmembrane helix</keyword>
<reference evidence="6 7" key="1">
    <citation type="submission" date="2024-06" db="EMBL/GenBank/DDBJ databases">
        <title>A chromosome-level genome assembly of beet webworm, Loxostege sticticalis.</title>
        <authorList>
            <person name="Zhang Y."/>
        </authorList>
    </citation>
    <scope>NUCLEOTIDE SEQUENCE [LARGE SCALE GENOMIC DNA]</scope>
    <source>
        <strain evidence="6">AQ028</strain>
        <tissue evidence="6">Male pupae</tissue>
    </source>
</reference>
<dbReference type="EMBL" id="JBEDNZ010000013">
    <property type="protein sequence ID" value="KAL0830645.1"/>
    <property type="molecule type" value="Genomic_DNA"/>
</dbReference>
<evidence type="ECO:0000256" key="2">
    <source>
        <dbReference type="ARBA" id="ARBA00022692"/>
    </source>
</evidence>
<accession>A0ABD0SY72</accession>
<dbReference type="PANTHER" id="PTHR24064">
    <property type="entry name" value="SOLUTE CARRIER FAMILY 22 MEMBER"/>
    <property type="match status" value="1"/>
</dbReference>
<feature type="transmembrane region" description="Helical" evidence="5">
    <location>
        <begin position="428"/>
        <end position="451"/>
    </location>
</feature>
<dbReference type="InterPro" id="IPR036259">
    <property type="entry name" value="MFS_trans_sf"/>
</dbReference>
<sequence length="564" mass="64668">MSIIGTIYEDVTTDVLGSIGIWQWLVVVTSTALGTPSMFNQYEDMFLLKPSIEVTCIPPERFEVINASLCTVTSINNATEQRKCNKWHVKLFWLIWLKKSWLVFCDNNIKMISTTMISRMGLMFGYVMSGLIADNFGRRLAIWIDLFAQLVLGLIITFCDSQAWFQLLVFLKSLFGASTIYMGIVITCEIASNLWRTRLNAIVSLPRLLSMTCMLPLANAFPNLETYNFIATILGVLLIIIIRWIPESPQWLLFNRKIYKAEKILFEAARKNGYSLCEDFKIRPVNQRAYHCLDETRTCAGIFTRFNVRIILLVSLLLWSLTSFQLSYLYAVVFRENYTNRNLFILMSSVVGLIIITILLSRKILLRHLLVFNILVSGVAASIEVFLGHMISHTPKIFLIFALASQVIVYMLLLIITPRLFAINIRGTLFGCCHAIGQLGSMFSYMFFLFQPLHNEAFLTVNVCVMVALVTSSLILLDVDRRELPDMMDDMDYFSELTKPLRWATQKTNSPSHEEVEMRIYSFGSSGRHYSISESLDRMPARRIGFGKCWRTFIGKVRGMFSRN</sequence>
<gene>
    <name evidence="6" type="ORF">ABMA28_002783</name>
</gene>
<dbReference type="SUPFAM" id="SSF103473">
    <property type="entry name" value="MFS general substrate transporter"/>
    <property type="match status" value="1"/>
</dbReference>
<evidence type="ECO:0000256" key="3">
    <source>
        <dbReference type="ARBA" id="ARBA00022989"/>
    </source>
</evidence>
<feature type="transmembrane region" description="Helical" evidence="5">
    <location>
        <begin position="369"/>
        <end position="391"/>
    </location>
</feature>
<keyword evidence="4 5" id="KW-0472">Membrane</keyword>
<evidence type="ECO:0000256" key="5">
    <source>
        <dbReference type="SAM" id="Phobius"/>
    </source>
</evidence>
<dbReference type="GO" id="GO:0016020">
    <property type="term" value="C:membrane"/>
    <property type="evidence" value="ECO:0007669"/>
    <property type="project" value="UniProtKB-SubCell"/>
</dbReference>
<feature type="transmembrane region" description="Helical" evidence="5">
    <location>
        <begin position="310"/>
        <end position="331"/>
    </location>
</feature>
<name>A0ABD0SY72_LOXSC</name>
<feature type="transmembrane region" description="Helical" evidence="5">
    <location>
        <begin position="199"/>
        <end position="221"/>
    </location>
</feature>
<dbReference type="Gene3D" id="1.20.1250.20">
    <property type="entry name" value="MFS general substrate transporter like domains"/>
    <property type="match status" value="1"/>
</dbReference>
<evidence type="ECO:0000256" key="1">
    <source>
        <dbReference type="ARBA" id="ARBA00004141"/>
    </source>
</evidence>
<protein>
    <submittedName>
        <fullName evidence="6">Uncharacterized protein</fullName>
    </submittedName>
</protein>
<feature type="transmembrane region" description="Helical" evidence="5">
    <location>
        <begin position="140"/>
        <end position="158"/>
    </location>
</feature>
<feature type="transmembrane region" description="Helical" evidence="5">
    <location>
        <begin position="397"/>
        <end position="416"/>
    </location>
</feature>
<evidence type="ECO:0000256" key="4">
    <source>
        <dbReference type="ARBA" id="ARBA00023136"/>
    </source>
</evidence>
<comment type="caution">
    <text evidence="6">The sequence shown here is derived from an EMBL/GenBank/DDBJ whole genome shotgun (WGS) entry which is preliminary data.</text>
</comment>